<evidence type="ECO:0000313" key="1">
    <source>
        <dbReference type="EMBL" id="KAI4323127.1"/>
    </source>
</evidence>
<protein>
    <submittedName>
        <fullName evidence="1">Uncharacterized protein</fullName>
    </submittedName>
</protein>
<sequence length="101" mass="11165">MKIIIKLFAFAIVLLLLFFSTGDRVSATNVCVKPLPIAAGNIGLKWTEARECEAPLDPGSFNCDRDQCDGDCKFRYGNHAYGLCDAIEDCICHYPCHVHPS</sequence>
<name>A0ACB9MG79_BAUVA</name>
<keyword evidence="2" id="KW-1185">Reference proteome</keyword>
<evidence type="ECO:0000313" key="2">
    <source>
        <dbReference type="Proteomes" id="UP000828941"/>
    </source>
</evidence>
<gene>
    <name evidence="1" type="ORF">L6164_022757</name>
</gene>
<comment type="caution">
    <text evidence="1">The sequence shown here is derived from an EMBL/GenBank/DDBJ whole genome shotgun (WGS) entry which is preliminary data.</text>
</comment>
<organism evidence="1 2">
    <name type="scientific">Bauhinia variegata</name>
    <name type="common">Purple orchid tree</name>
    <name type="synonym">Phanera variegata</name>
    <dbReference type="NCBI Taxonomy" id="167791"/>
    <lineage>
        <taxon>Eukaryota</taxon>
        <taxon>Viridiplantae</taxon>
        <taxon>Streptophyta</taxon>
        <taxon>Embryophyta</taxon>
        <taxon>Tracheophyta</taxon>
        <taxon>Spermatophyta</taxon>
        <taxon>Magnoliopsida</taxon>
        <taxon>eudicotyledons</taxon>
        <taxon>Gunneridae</taxon>
        <taxon>Pentapetalae</taxon>
        <taxon>rosids</taxon>
        <taxon>fabids</taxon>
        <taxon>Fabales</taxon>
        <taxon>Fabaceae</taxon>
        <taxon>Cercidoideae</taxon>
        <taxon>Cercideae</taxon>
        <taxon>Bauhiniinae</taxon>
        <taxon>Bauhinia</taxon>
    </lineage>
</organism>
<dbReference type="Proteomes" id="UP000828941">
    <property type="component" value="Chromosome 9"/>
</dbReference>
<reference evidence="1 2" key="1">
    <citation type="journal article" date="2022" name="DNA Res.">
        <title>Chromosomal-level genome assembly of the orchid tree Bauhinia variegata (Leguminosae; Cercidoideae) supports the allotetraploid origin hypothesis of Bauhinia.</title>
        <authorList>
            <person name="Zhong Y."/>
            <person name="Chen Y."/>
            <person name="Zheng D."/>
            <person name="Pang J."/>
            <person name="Liu Y."/>
            <person name="Luo S."/>
            <person name="Meng S."/>
            <person name="Qian L."/>
            <person name="Wei D."/>
            <person name="Dai S."/>
            <person name="Zhou R."/>
        </authorList>
    </citation>
    <scope>NUCLEOTIDE SEQUENCE [LARGE SCALE GENOMIC DNA]</scope>
    <source>
        <strain evidence="1">BV-YZ2020</strain>
    </source>
</reference>
<dbReference type="EMBL" id="CM039434">
    <property type="protein sequence ID" value="KAI4323127.1"/>
    <property type="molecule type" value="Genomic_DNA"/>
</dbReference>
<proteinExistence type="predicted"/>
<accession>A0ACB9MG79</accession>